<evidence type="ECO:0000256" key="3">
    <source>
        <dbReference type="ARBA" id="ARBA00023163"/>
    </source>
</evidence>
<dbReference type="SUPFAM" id="SSF47413">
    <property type="entry name" value="lambda repressor-like DNA-binding domains"/>
    <property type="match status" value="1"/>
</dbReference>
<dbReference type="Pfam" id="PF00356">
    <property type="entry name" value="LacI"/>
    <property type="match status" value="1"/>
</dbReference>
<dbReference type="GO" id="GO:0003700">
    <property type="term" value="F:DNA-binding transcription factor activity"/>
    <property type="evidence" value="ECO:0007669"/>
    <property type="project" value="TreeGrafter"/>
</dbReference>
<dbReference type="CDD" id="cd01392">
    <property type="entry name" value="HTH_LacI"/>
    <property type="match status" value="1"/>
</dbReference>
<evidence type="ECO:0000259" key="4">
    <source>
        <dbReference type="PROSITE" id="PS50932"/>
    </source>
</evidence>
<accession>A0A3B0T9T9</accession>
<dbReference type="InterPro" id="IPR010982">
    <property type="entry name" value="Lambda_DNA-bd_dom_sf"/>
</dbReference>
<dbReference type="AlphaFoldDB" id="A0A3B0T9T9"/>
<evidence type="ECO:0000313" key="5">
    <source>
        <dbReference type="EMBL" id="VAW13650.1"/>
    </source>
</evidence>
<evidence type="ECO:0000256" key="1">
    <source>
        <dbReference type="ARBA" id="ARBA00023015"/>
    </source>
</evidence>
<name>A0A3B0T9T9_9ZZZZ</name>
<dbReference type="Pfam" id="PF13377">
    <property type="entry name" value="Peripla_BP_3"/>
    <property type="match status" value="1"/>
</dbReference>
<protein>
    <submittedName>
        <fullName evidence="5">Transcriptional regulator, LacI family</fullName>
    </submittedName>
</protein>
<evidence type="ECO:0000256" key="2">
    <source>
        <dbReference type="ARBA" id="ARBA00023125"/>
    </source>
</evidence>
<dbReference type="InterPro" id="IPR000843">
    <property type="entry name" value="HTH_LacI"/>
</dbReference>
<reference evidence="5" key="1">
    <citation type="submission" date="2018-06" db="EMBL/GenBank/DDBJ databases">
        <authorList>
            <person name="Zhirakovskaya E."/>
        </authorList>
    </citation>
    <scope>NUCLEOTIDE SEQUENCE</scope>
</reference>
<gene>
    <name evidence="5" type="ORF">MNBD_BACTEROID01-547</name>
</gene>
<proteinExistence type="predicted"/>
<dbReference type="EMBL" id="UOEP01000026">
    <property type="protein sequence ID" value="VAW13650.1"/>
    <property type="molecule type" value="Genomic_DNA"/>
</dbReference>
<dbReference type="InterPro" id="IPR028082">
    <property type="entry name" value="Peripla_BP_I"/>
</dbReference>
<dbReference type="Gene3D" id="3.40.50.2300">
    <property type="match status" value="2"/>
</dbReference>
<keyword evidence="2" id="KW-0238">DNA-binding</keyword>
<dbReference type="InterPro" id="IPR046335">
    <property type="entry name" value="LacI/GalR-like_sensor"/>
</dbReference>
<organism evidence="5">
    <name type="scientific">hydrothermal vent metagenome</name>
    <dbReference type="NCBI Taxonomy" id="652676"/>
    <lineage>
        <taxon>unclassified sequences</taxon>
        <taxon>metagenomes</taxon>
        <taxon>ecological metagenomes</taxon>
    </lineage>
</organism>
<dbReference type="PANTHER" id="PTHR30146">
    <property type="entry name" value="LACI-RELATED TRANSCRIPTIONAL REPRESSOR"/>
    <property type="match status" value="1"/>
</dbReference>
<keyword evidence="3" id="KW-0804">Transcription</keyword>
<dbReference type="GO" id="GO:0000976">
    <property type="term" value="F:transcription cis-regulatory region binding"/>
    <property type="evidence" value="ECO:0007669"/>
    <property type="project" value="TreeGrafter"/>
</dbReference>
<dbReference type="SUPFAM" id="SSF53822">
    <property type="entry name" value="Periplasmic binding protein-like I"/>
    <property type="match status" value="1"/>
</dbReference>
<keyword evidence="1" id="KW-0805">Transcription regulation</keyword>
<dbReference type="SMART" id="SM00354">
    <property type="entry name" value="HTH_LACI"/>
    <property type="match status" value="1"/>
</dbReference>
<dbReference type="PROSITE" id="PS50932">
    <property type="entry name" value="HTH_LACI_2"/>
    <property type="match status" value="1"/>
</dbReference>
<feature type="domain" description="HTH lacI-type" evidence="4">
    <location>
        <begin position="6"/>
        <end position="60"/>
    </location>
</feature>
<sequence length="339" mass="38076">MKRSRTTITEIAEELGISPSTVSRALNNHPAISEKTRNKVVKLAQKLNYQPNLLALSFLKKRTNTIGVIVPEITSYFFSSIINGIQDLVNPMGVNIIIGQSNESHEEEKNIVQTFTSIRVDGFLISPSSETRTFCHLETLRENNIPLVIFDRDCEGVEVDKVFVDEYNGAFQAVEYLIQTGCRRIAHISGPSTLSTARHRLKAYRDALQKHNIPVNEDYIVPSRGFFPEHGIDPTKQLLSIKERPDAIFAINDGVAIGAMYVIKEAGIGIPEEISVIGFDDDPHSCYFKPSLSTVWQPTYELGMLSARILMKRINTKNELSKIRIESLFPELIIRGSSR</sequence>
<dbReference type="CDD" id="cd06267">
    <property type="entry name" value="PBP1_LacI_sugar_binding-like"/>
    <property type="match status" value="1"/>
</dbReference>
<dbReference type="Gene3D" id="1.10.260.40">
    <property type="entry name" value="lambda repressor-like DNA-binding domains"/>
    <property type="match status" value="1"/>
</dbReference>
<dbReference type="PANTHER" id="PTHR30146:SF109">
    <property type="entry name" value="HTH-TYPE TRANSCRIPTIONAL REGULATOR GALS"/>
    <property type="match status" value="1"/>
</dbReference>